<keyword evidence="2" id="KW-1133">Transmembrane helix</keyword>
<sequence length="183" mass="20589">MKDTDYLPRLHPPPPPSLLTEDAPPRPHLRHNNNNTTTSNTNTSRPTTTTTTINNNNTTISLLFPLISVLCGLLVVTQVASFYFLLSRLEGLKGDWTVRRRWKGVRSLCSRGSYCGSSPRDTATSIRVRRRASDVSYGRERGHGGRWRTRIERAEGTTPGRGTWRRTQLAAPHLLRQDTGELV</sequence>
<dbReference type="EMBL" id="JAWQEG010003000">
    <property type="protein sequence ID" value="KAK3868480.1"/>
    <property type="molecule type" value="Genomic_DNA"/>
</dbReference>
<protein>
    <submittedName>
        <fullName evidence="3">Uncharacterized protein</fullName>
    </submittedName>
</protein>
<evidence type="ECO:0000313" key="4">
    <source>
        <dbReference type="Proteomes" id="UP001286313"/>
    </source>
</evidence>
<name>A0AAE1KCS9_PETCI</name>
<keyword evidence="2" id="KW-0812">Transmembrane</keyword>
<feature type="region of interest" description="Disordered" evidence="1">
    <location>
        <begin position="1"/>
        <end position="51"/>
    </location>
</feature>
<evidence type="ECO:0000256" key="1">
    <source>
        <dbReference type="SAM" id="MobiDB-lite"/>
    </source>
</evidence>
<dbReference type="Proteomes" id="UP001286313">
    <property type="component" value="Unassembled WGS sequence"/>
</dbReference>
<keyword evidence="2" id="KW-0472">Membrane</keyword>
<evidence type="ECO:0000313" key="3">
    <source>
        <dbReference type="EMBL" id="KAK3868480.1"/>
    </source>
</evidence>
<feature type="transmembrane region" description="Helical" evidence="2">
    <location>
        <begin position="62"/>
        <end position="86"/>
    </location>
</feature>
<organism evidence="3 4">
    <name type="scientific">Petrolisthes cinctipes</name>
    <name type="common">Flat porcelain crab</name>
    <dbReference type="NCBI Taxonomy" id="88211"/>
    <lineage>
        <taxon>Eukaryota</taxon>
        <taxon>Metazoa</taxon>
        <taxon>Ecdysozoa</taxon>
        <taxon>Arthropoda</taxon>
        <taxon>Crustacea</taxon>
        <taxon>Multicrustacea</taxon>
        <taxon>Malacostraca</taxon>
        <taxon>Eumalacostraca</taxon>
        <taxon>Eucarida</taxon>
        <taxon>Decapoda</taxon>
        <taxon>Pleocyemata</taxon>
        <taxon>Anomura</taxon>
        <taxon>Galatheoidea</taxon>
        <taxon>Porcellanidae</taxon>
        <taxon>Petrolisthes</taxon>
    </lineage>
</organism>
<dbReference type="AlphaFoldDB" id="A0AAE1KCS9"/>
<accession>A0AAE1KCS9</accession>
<gene>
    <name evidence="3" type="ORF">Pcinc_026131</name>
</gene>
<evidence type="ECO:0000256" key="2">
    <source>
        <dbReference type="SAM" id="Phobius"/>
    </source>
</evidence>
<keyword evidence="4" id="KW-1185">Reference proteome</keyword>
<comment type="caution">
    <text evidence="3">The sequence shown here is derived from an EMBL/GenBank/DDBJ whole genome shotgun (WGS) entry which is preliminary data.</text>
</comment>
<proteinExistence type="predicted"/>
<feature type="compositionally biased region" description="Low complexity" evidence="1">
    <location>
        <begin position="32"/>
        <end position="51"/>
    </location>
</feature>
<reference evidence="3" key="1">
    <citation type="submission" date="2023-10" db="EMBL/GenBank/DDBJ databases">
        <title>Genome assemblies of two species of porcelain crab, Petrolisthes cinctipes and Petrolisthes manimaculis (Anomura: Porcellanidae).</title>
        <authorList>
            <person name="Angst P."/>
        </authorList>
    </citation>
    <scope>NUCLEOTIDE SEQUENCE</scope>
    <source>
        <strain evidence="3">PB745_01</strain>
        <tissue evidence="3">Gill</tissue>
    </source>
</reference>